<dbReference type="InterPro" id="IPR036907">
    <property type="entry name" value="5'-Nucleotdase_C_sf"/>
</dbReference>
<evidence type="ECO:0000256" key="3">
    <source>
        <dbReference type="RuleBase" id="RU362119"/>
    </source>
</evidence>
<feature type="signal peptide" evidence="3">
    <location>
        <begin position="1"/>
        <end position="18"/>
    </location>
</feature>
<evidence type="ECO:0000313" key="7">
    <source>
        <dbReference type="Proteomes" id="UP000286985"/>
    </source>
</evidence>
<proteinExistence type="inferred from homology"/>
<protein>
    <submittedName>
        <fullName evidence="6">Bifunctional metallophosphatase/5'-nucleotidase</fullName>
    </submittedName>
</protein>
<keyword evidence="3" id="KW-0378">Hydrolase</keyword>
<gene>
    <name evidence="6" type="ORF">CWE24_10595</name>
</gene>
<dbReference type="InterPro" id="IPR006146">
    <property type="entry name" value="5'-Nucleotdase_CS"/>
</dbReference>
<name>A0A432XEI3_9GAMM</name>
<dbReference type="GO" id="GO:0000166">
    <property type="term" value="F:nucleotide binding"/>
    <property type="evidence" value="ECO:0007669"/>
    <property type="project" value="UniProtKB-KW"/>
</dbReference>
<evidence type="ECO:0000313" key="6">
    <source>
        <dbReference type="EMBL" id="RUO47154.1"/>
    </source>
</evidence>
<evidence type="ECO:0000259" key="4">
    <source>
        <dbReference type="Pfam" id="PF00149"/>
    </source>
</evidence>
<dbReference type="Gene3D" id="3.60.21.10">
    <property type="match status" value="1"/>
</dbReference>
<dbReference type="GO" id="GO:0030288">
    <property type="term" value="C:outer membrane-bounded periplasmic space"/>
    <property type="evidence" value="ECO:0007669"/>
    <property type="project" value="TreeGrafter"/>
</dbReference>
<dbReference type="RefSeq" id="WP_092840939.1">
    <property type="nucleotide sequence ID" value="NZ_FPCF01000004.1"/>
</dbReference>
<feature type="domain" description="Calcineurin-like phosphoesterase" evidence="4">
    <location>
        <begin position="29"/>
        <end position="255"/>
    </location>
</feature>
<dbReference type="Proteomes" id="UP000286985">
    <property type="component" value="Unassembled WGS sequence"/>
</dbReference>
<keyword evidence="7" id="KW-1185">Reference proteome</keyword>
<dbReference type="PANTHER" id="PTHR11575:SF24">
    <property type="entry name" value="5'-NUCLEOTIDASE"/>
    <property type="match status" value="1"/>
</dbReference>
<feature type="chain" id="PRO_5018811994" evidence="3">
    <location>
        <begin position="19"/>
        <end position="573"/>
    </location>
</feature>
<dbReference type="Pfam" id="PF00149">
    <property type="entry name" value="Metallophos"/>
    <property type="match status" value="1"/>
</dbReference>
<dbReference type="SUPFAM" id="SSF55816">
    <property type="entry name" value="5'-nucleotidase (syn. UDP-sugar hydrolase), C-terminal domain"/>
    <property type="match status" value="1"/>
</dbReference>
<dbReference type="Gene3D" id="3.90.780.10">
    <property type="entry name" value="5'-Nucleotidase, C-terminal domain"/>
    <property type="match status" value="1"/>
</dbReference>
<dbReference type="OrthoDB" id="9803927at2"/>
<dbReference type="Pfam" id="PF02872">
    <property type="entry name" value="5_nucleotid_C"/>
    <property type="match status" value="1"/>
</dbReference>
<evidence type="ECO:0000256" key="2">
    <source>
        <dbReference type="ARBA" id="ARBA00022729"/>
    </source>
</evidence>
<dbReference type="InterPro" id="IPR008334">
    <property type="entry name" value="5'-Nucleotdase_C"/>
</dbReference>
<dbReference type="GO" id="GO:0046872">
    <property type="term" value="F:metal ion binding"/>
    <property type="evidence" value="ECO:0007669"/>
    <property type="project" value="InterPro"/>
</dbReference>
<reference evidence="7" key="1">
    <citation type="journal article" date="2018" name="Front. Microbiol.">
        <title>Genome-Based Analysis Reveals the Taxonomy and Diversity of the Family Idiomarinaceae.</title>
        <authorList>
            <person name="Liu Y."/>
            <person name="Lai Q."/>
            <person name="Shao Z."/>
        </authorList>
    </citation>
    <scope>NUCLEOTIDE SEQUENCE [LARGE SCALE GENOMIC DNA]</scope>
    <source>
        <strain evidence="7">908033</strain>
    </source>
</reference>
<comment type="caution">
    <text evidence="6">The sequence shown here is derived from an EMBL/GenBank/DDBJ whole genome shotgun (WGS) entry which is preliminary data.</text>
</comment>
<accession>A0A432XEI3</accession>
<comment type="similarity">
    <text evidence="1 3">Belongs to the 5'-nucleotidase family.</text>
</comment>
<evidence type="ECO:0000259" key="5">
    <source>
        <dbReference type="Pfam" id="PF02872"/>
    </source>
</evidence>
<dbReference type="AlphaFoldDB" id="A0A432XEI3"/>
<dbReference type="InterPro" id="IPR006179">
    <property type="entry name" value="5_nucleotidase/apyrase"/>
</dbReference>
<dbReference type="EMBL" id="PIPU01000005">
    <property type="protein sequence ID" value="RUO47154.1"/>
    <property type="molecule type" value="Genomic_DNA"/>
</dbReference>
<dbReference type="InterPro" id="IPR029052">
    <property type="entry name" value="Metallo-depent_PP-like"/>
</dbReference>
<dbReference type="GO" id="GO:0008253">
    <property type="term" value="F:5'-nucleotidase activity"/>
    <property type="evidence" value="ECO:0007669"/>
    <property type="project" value="TreeGrafter"/>
</dbReference>
<sequence length="573" mass="61698">MKRLLVSLVSCAALVSCAQLSTPQPYTLTVAHINDHHSHLLPIRGTSVRIHGEEVKIETGGFARVATQIEAIRTRQPNVLALHAGDAITGTLFYTLFDGAADAALMNQICFDAFELGNHEFDSGDAGLKRFLDVLSLGDCGTVVLGANVEPEIGVSPLTPKTRWDSFKPYAIYDVGGERIGVIGIDIAVKTKNSSQPDKTTEFADEYSTAKYYIDELRQLGIEKIGLLTHIQYKNDLALAEKLPAVDFIIGGDSHTLLGDYARYGLPAVGPYPMTVNNADGDQVCVAHAWQYSQVVGELAVTFDGDAVANCGGQPHLLIAEDAPAALADLPQFAAVAEHSQIKQELTNYQTKIDELTQQQIAQVEQRLCMRRMGVQTSEDCGVGRHSDAHAVVAQAFLASTPQADFALQNGGGVRREIAAGTLTVADVYSLLPFSNTLVEMQITGAEVKQVLEQALAYAISAGGSDGAYPHGAGIRFAVDMTAADGTRVSELEVWSDNSWQALQPTQTYTMVTNSFLAAGNDGWALLGDITAAGRSTDTYVNYAQSFVDWARKTTIIKRPDVHSTKRYKSAAQ</sequence>
<dbReference type="InterPro" id="IPR004843">
    <property type="entry name" value="Calcineurin-like_PHP"/>
</dbReference>
<dbReference type="SUPFAM" id="SSF56300">
    <property type="entry name" value="Metallo-dependent phosphatases"/>
    <property type="match status" value="1"/>
</dbReference>
<dbReference type="PROSITE" id="PS51257">
    <property type="entry name" value="PROKAR_LIPOPROTEIN"/>
    <property type="match status" value="1"/>
</dbReference>
<dbReference type="PRINTS" id="PR01607">
    <property type="entry name" value="APYRASEFAMLY"/>
</dbReference>
<keyword evidence="3" id="KW-0547">Nucleotide-binding</keyword>
<dbReference type="GO" id="GO:0009166">
    <property type="term" value="P:nucleotide catabolic process"/>
    <property type="evidence" value="ECO:0007669"/>
    <property type="project" value="InterPro"/>
</dbReference>
<dbReference type="PANTHER" id="PTHR11575">
    <property type="entry name" value="5'-NUCLEOTIDASE-RELATED"/>
    <property type="match status" value="1"/>
</dbReference>
<dbReference type="PROSITE" id="PS00786">
    <property type="entry name" value="5_NUCLEOTIDASE_2"/>
    <property type="match status" value="1"/>
</dbReference>
<evidence type="ECO:0000256" key="1">
    <source>
        <dbReference type="ARBA" id="ARBA00006654"/>
    </source>
</evidence>
<keyword evidence="2 3" id="KW-0732">Signal</keyword>
<feature type="domain" description="5'-Nucleotidase C-terminal" evidence="5">
    <location>
        <begin position="384"/>
        <end position="526"/>
    </location>
</feature>
<dbReference type="STRING" id="519452.SAMN04488139_1943"/>
<organism evidence="6 7">
    <name type="scientific">Pseudidiomarina donghaiensis</name>
    <dbReference type="NCBI Taxonomy" id="519452"/>
    <lineage>
        <taxon>Bacteria</taxon>
        <taxon>Pseudomonadati</taxon>
        <taxon>Pseudomonadota</taxon>
        <taxon>Gammaproteobacteria</taxon>
        <taxon>Alteromonadales</taxon>
        <taxon>Idiomarinaceae</taxon>
        <taxon>Pseudidiomarina</taxon>
    </lineage>
</organism>
<dbReference type="GO" id="GO:0008768">
    <property type="term" value="F:UDP-sugar diphosphatase activity"/>
    <property type="evidence" value="ECO:0007669"/>
    <property type="project" value="TreeGrafter"/>
</dbReference>